<dbReference type="GO" id="GO:0005737">
    <property type="term" value="C:cytoplasm"/>
    <property type="evidence" value="ECO:0007669"/>
    <property type="project" value="TreeGrafter"/>
</dbReference>
<feature type="region of interest" description="Disordered" evidence="2">
    <location>
        <begin position="1"/>
        <end position="39"/>
    </location>
</feature>
<dbReference type="Gene3D" id="3.30.930.10">
    <property type="entry name" value="Bira Bifunctional Protein, Domain 2"/>
    <property type="match status" value="1"/>
</dbReference>
<keyword evidence="1 4" id="KW-0436">Ligase</keyword>
<accession>A0A9D2THQ1</accession>
<dbReference type="PANTHER" id="PTHR12835:SF5">
    <property type="entry name" value="BIOTIN--PROTEIN LIGASE"/>
    <property type="match status" value="1"/>
</dbReference>
<sequence length="326" mass="33038">MDESSPFGAPGDGAGRAVRGGPAPRLHRLGAVPSTQDEAAARLRAGERPPFAVTATRQDAGRGRLGRAFASPEGESLALTYVHRTALDPARRGWFPLAAGLAAVRALDRVVPAAGQKRGTPVGLKWPNDLHTPDGRKLGGILAEARGQDALLLGIGVNLHGPVRSADGAAVPGAAWLRGPGGLRPGAEPADGAPLREALEEALVDALAEELAALESAQGDGGAAGTRDRYTMTCLTLGCAVRVDPLGGAAGGGDAASALRGTARGIDGHGRLVLDLVEGGGMVAVDVGDVRHLRPDAPPSGGQAASVRHGAHQEQESSMEKRGPAR</sequence>
<dbReference type="AlphaFoldDB" id="A0A9D2THQ1"/>
<dbReference type="InterPro" id="IPR004143">
    <property type="entry name" value="BPL_LPL_catalytic"/>
</dbReference>
<dbReference type="InterPro" id="IPR045864">
    <property type="entry name" value="aa-tRNA-synth_II/BPL/LPL"/>
</dbReference>
<reference evidence="4" key="2">
    <citation type="submission" date="2021-04" db="EMBL/GenBank/DDBJ databases">
        <authorList>
            <person name="Gilroy R."/>
        </authorList>
    </citation>
    <scope>NUCLEOTIDE SEQUENCE</scope>
    <source>
        <strain evidence="4">CHK130-7132</strain>
    </source>
</reference>
<dbReference type="PANTHER" id="PTHR12835">
    <property type="entry name" value="BIOTIN PROTEIN LIGASE"/>
    <property type="match status" value="1"/>
</dbReference>
<organism evidence="4 5">
    <name type="scientific">Candidatus Brachybacterium intestinipullorum</name>
    <dbReference type="NCBI Taxonomy" id="2838512"/>
    <lineage>
        <taxon>Bacteria</taxon>
        <taxon>Bacillati</taxon>
        <taxon>Actinomycetota</taxon>
        <taxon>Actinomycetes</taxon>
        <taxon>Micrococcales</taxon>
        <taxon>Dermabacteraceae</taxon>
        <taxon>Brachybacterium</taxon>
    </lineage>
</organism>
<evidence type="ECO:0000313" key="5">
    <source>
        <dbReference type="Proteomes" id="UP000823854"/>
    </source>
</evidence>
<feature type="region of interest" description="Disordered" evidence="2">
    <location>
        <begin position="291"/>
        <end position="326"/>
    </location>
</feature>
<gene>
    <name evidence="4" type="ORF">H9932_06125</name>
</gene>
<feature type="compositionally biased region" description="Basic and acidic residues" evidence="2">
    <location>
        <begin position="311"/>
        <end position="326"/>
    </location>
</feature>
<evidence type="ECO:0000256" key="2">
    <source>
        <dbReference type="SAM" id="MobiDB-lite"/>
    </source>
</evidence>
<reference evidence="4" key="1">
    <citation type="journal article" date="2021" name="PeerJ">
        <title>Extensive microbial diversity within the chicken gut microbiome revealed by metagenomics and culture.</title>
        <authorList>
            <person name="Gilroy R."/>
            <person name="Ravi A."/>
            <person name="Getino M."/>
            <person name="Pursley I."/>
            <person name="Horton D.L."/>
            <person name="Alikhan N.F."/>
            <person name="Baker D."/>
            <person name="Gharbi K."/>
            <person name="Hall N."/>
            <person name="Watson M."/>
            <person name="Adriaenssens E.M."/>
            <person name="Foster-Nyarko E."/>
            <person name="Jarju S."/>
            <person name="Secka A."/>
            <person name="Antonio M."/>
            <person name="Oren A."/>
            <person name="Chaudhuri R.R."/>
            <person name="La Ragione R."/>
            <person name="Hildebrand F."/>
            <person name="Pallen M.J."/>
        </authorList>
    </citation>
    <scope>NUCLEOTIDE SEQUENCE</scope>
    <source>
        <strain evidence="4">CHK130-7132</strain>
    </source>
</reference>
<dbReference type="Proteomes" id="UP000823854">
    <property type="component" value="Unassembled WGS sequence"/>
</dbReference>
<dbReference type="InterPro" id="IPR004408">
    <property type="entry name" value="Biotin_CoA_COase_ligase"/>
</dbReference>
<name>A0A9D2THQ1_9MICO</name>
<dbReference type="CDD" id="cd16442">
    <property type="entry name" value="BPL"/>
    <property type="match status" value="1"/>
</dbReference>
<comment type="caution">
    <text evidence="4">The sequence shown here is derived from an EMBL/GenBank/DDBJ whole genome shotgun (WGS) entry which is preliminary data.</text>
</comment>
<evidence type="ECO:0000256" key="1">
    <source>
        <dbReference type="ARBA" id="ARBA00022598"/>
    </source>
</evidence>
<feature type="domain" description="BPL/LPL catalytic" evidence="3">
    <location>
        <begin position="12"/>
        <end position="211"/>
    </location>
</feature>
<dbReference type="EMBL" id="DWWC01000113">
    <property type="protein sequence ID" value="HJC69238.1"/>
    <property type="molecule type" value="Genomic_DNA"/>
</dbReference>
<dbReference type="PROSITE" id="PS51733">
    <property type="entry name" value="BPL_LPL_CATALYTIC"/>
    <property type="match status" value="1"/>
</dbReference>
<evidence type="ECO:0000313" key="4">
    <source>
        <dbReference type="EMBL" id="HJC69238.1"/>
    </source>
</evidence>
<feature type="compositionally biased region" description="Low complexity" evidence="2">
    <location>
        <begin position="15"/>
        <end position="24"/>
    </location>
</feature>
<dbReference type="Pfam" id="PF03099">
    <property type="entry name" value="BPL_LplA_LipB"/>
    <property type="match status" value="1"/>
</dbReference>
<proteinExistence type="predicted"/>
<dbReference type="Gene3D" id="2.30.30.100">
    <property type="match status" value="1"/>
</dbReference>
<dbReference type="SUPFAM" id="SSF55681">
    <property type="entry name" value="Class II aaRS and biotin synthetases"/>
    <property type="match status" value="1"/>
</dbReference>
<dbReference type="GO" id="GO:0004077">
    <property type="term" value="F:biotin--[biotin carboxyl-carrier protein] ligase activity"/>
    <property type="evidence" value="ECO:0007669"/>
    <property type="project" value="InterPro"/>
</dbReference>
<protein>
    <submittedName>
        <fullName evidence="4">Biotin--[acetyl-CoA-carboxylase] ligase</fullName>
    </submittedName>
</protein>
<evidence type="ECO:0000259" key="3">
    <source>
        <dbReference type="PROSITE" id="PS51733"/>
    </source>
</evidence>